<dbReference type="EMBL" id="JANUAU010000016">
    <property type="protein sequence ID" value="MCS3679289.1"/>
    <property type="molecule type" value="Genomic_DNA"/>
</dbReference>
<proteinExistence type="predicted"/>
<sequence>MPPPPNTAAQGAPKRPEGDRAYDVDWIRQWCADKGIKSAIPARENIREGVG</sequence>
<comment type="caution">
    <text evidence="2">The sequence shown here is derived from an EMBL/GenBank/DDBJ whole genome shotgun (WGS) entry which is preliminary data.</text>
</comment>
<accession>A0A9X2TFQ3</accession>
<evidence type="ECO:0000313" key="3">
    <source>
        <dbReference type="Proteomes" id="UP001155027"/>
    </source>
</evidence>
<dbReference type="RefSeq" id="WP_259220399.1">
    <property type="nucleotide sequence ID" value="NZ_JANUAV010000017.1"/>
</dbReference>
<protein>
    <submittedName>
        <fullName evidence="2">Uncharacterized protein</fullName>
    </submittedName>
</protein>
<evidence type="ECO:0000256" key="1">
    <source>
        <dbReference type="SAM" id="MobiDB-lite"/>
    </source>
</evidence>
<gene>
    <name evidence="2" type="ORF">GGP71_003239</name>
</gene>
<evidence type="ECO:0000313" key="2">
    <source>
        <dbReference type="EMBL" id="MCS3679289.1"/>
    </source>
</evidence>
<dbReference type="Proteomes" id="UP001155027">
    <property type="component" value="Unassembled WGS sequence"/>
</dbReference>
<name>A0A9X2TFQ3_9BACT</name>
<organism evidence="2 3">
    <name type="scientific">Salinibacter ruber</name>
    <dbReference type="NCBI Taxonomy" id="146919"/>
    <lineage>
        <taxon>Bacteria</taxon>
        <taxon>Pseudomonadati</taxon>
        <taxon>Rhodothermota</taxon>
        <taxon>Rhodothermia</taxon>
        <taxon>Rhodothermales</taxon>
        <taxon>Salinibacteraceae</taxon>
        <taxon>Salinibacter</taxon>
    </lineage>
</organism>
<reference evidence="2" key="1">
    <citation type="submission" date="2022-08" db="EMBL/GenBank/DDBJ databases">
        <title>Genomic Encyclopedia of Type Strains, Phase V (KMG-V): Genome sequencing to study the core and pangenomes of soil and plant-associated prokaryotes.</title>
        <authorList>
            <person name="Whitman W."/>
        </authorList>
    </citation>
    <scope>NUCLEOTIDE SEQUENCE</scope>
    <source>
        <strain evidence="2">0</strain>
    </source>
</reference>
<feature type="region of interest" description="Disordered" evidence="1">
    <location>
        <begin position="1"/>
        <end position="20"/>
    </location>
</feature>
<dbReference type="AlphaFoldDB" id="A0A9X2TFQ3"/>